<dbReference type="GO" id="GO:0007059">
    <property type="term" value="P:chromosome segregation"/>
    <property type="evidence" value="ECO:0000318"/>
    <property type="project" value="GO_Central"/>
</dbReference>
<keyword evidence="7" id="KW-1185">Reference proteome</keyword>
<name>D6WDS7_TRICA</name>
<feature type="coiled-coil region" evidence="3">
    <location>
        <begin position="1167"/>
        <end position="1219"/>
    </location>
</feature>
<dbReference type="HOGENOM" id="CLU_005613_1_0_1"/>
<feature type="compositionally biased region" description="Basic and acidic residues" evidence="4">
    <location>
        <begin position="465"/>
        <end position="474"/>
    </location>
</feature>
<dbReference type="PANTHER" id="PTHR46930:SF1">
    <property type="entry name" value="CDK5 REGULATORY SUBUNIT-ASSOCIATED PROTEIN 2"/>
    <property type="match status" value="1"/>
</dbReference>
<dbReference type="OMA" id="HEDQRMV"/>
<dbReference type="GO" id="GO:0035371">
    <property type="term" value="C:microtubule plus-end"/>
    <property type="evidence" value="ECO:0000318"/>
    <property type="project" value="GO_Central"/>
</dbReference>
<feature type="region of interest" description="Disordered" evidence="4">
    <location>
        <begin position="465"/>
        <end position="486"/>
    </location>
</feature>
<evidence type="ECO:0000256" key="3">
    <source>
        <dbReference type="SAM" id="Coils"/>
    </source>
</evidence>
<reference evidence="6 7" key="1">
    <citation type="journal article" date="2008" name="Nature">
        <title>The genome of the model beetle and pest Tribolium castaneum.</title>
        <authorList>
            <consortium name="Tribolium Genome Sequencing Consortium"/>
            <person name="Richards S."/>
            <person name="Gibbs R.A."/>
            <person name="Weinstock G.M."/>
            <person name="Brown S.J."/>
            <person name="Denell R."/>
            <person name="Beeman R.W."/>
            <person name="Gibbs R."/>
            <person name="Beeman R.W."/>
            <person name="Brown S.J."/>
            <person name="Bucher G."/>
            <person name="Friedrich M."/>
            <person name="Grimmelikhuijzen C.J."/>
            <person name="Klingler M."/>
            <person name="Lorenzen M."/>
            <person name="Richards S."/>
            <person name="Roth S."/>
            <person name="Schroder R."/>
            <person name="Tautz D."/>
            <person name="Zdobnov E.M."/>
            <person name="Muzny D."/>
            <person name="Gibbs R.A."/>
            <person name="Weinstock G.M."/>
            <person name="Attaway T."/>
            <person name="Bell S."/>
            <person name="Buhay C.J."/>
            <person name="Chandrabose M.N."/>
            <person name="Chavez D."/>
            <person name="Clerk-Blankenburg K.P."/>
            <person name="Cree A."/>
            <person name="Dao M."/>
            <person name="Davis C."/>
            <person name="Chacko J."/>
            <person name="Dinh H."/>
            <person name="Dugan-Rocha S."/>
            <person name="Fowler G."/>
            <person name="Garner T.T."/>
            <person name="Garnes J."/>
            <person name="Gnirke A."/>
            <person name="Hawes A."/>
            <person name="Hernandez J."/>
            <person name="Hines S."/>
            <person name="Holder M."/>
            <person name="Hume J."/>
            <person name="Jhangiani S.N."/>
            <person name="Joshi V."/>
            <person name="Khan Z.M."/>
            <person name="Jackson L."/>
            <person name="Kovar C."/>
            <person name="Kowis A."/>
            <person name="Lee S."/>
            <person name="Lewis L.R."/>
            <person name="Margolis J."/>
            <person name="Morgan M."/>
            <person name="Nazareth L.V."/>
            <person name="Nguyen N."/>
            <person name="Okwuonu G."/>
            <person name="Parker D."/>
            <person name="Richards S."/>
            <person name="Ruiz S.J."/>
            <person name="Santibanez J."/>
            <person name="Savard J."/>
            <person name="Scherer S.E."/>
            <person name="Schneider B."/>
            <person name="Sodergren E."/>
            <person name="Tautz D."/>
            <person name="Vattahil S."/>
            <person name="Villasana D."/>
            <person name="White C.S."/>
            <person name="Wright R."/>
            <person name="Park Y."/>
            <person name="Beeman R.W."/>
            <person name="Lord J."/>
            <person name="Oppert B."/>
            <person name="Lorenzen M."/>
            <person name="Brown S."/>
            <person name="Wang L."/>
            <person name="Savard J."/>
            <person name="Tautz D."/>
            <person name="Richards S."/>
            <person name="Weinstock G."/>
            <person name="Gibbs R.A."/>
            <person name="Liu Y."/>
            <person name="Worley K."/>
            <person name="Weinstock G."/>
            <person name="Elsik C.G."/>
            <person name="Reese J.T."/>
            <person name="Elhaik E."/>
            <person name="Landan G."/>
            <person name="Graur D."/>
            <person name="Arensburger P."/>
            <person name="Atkinson P."/>
            <person name="Beeman R.W."/>
            <person name="Beidler J."/>
            <person name="Brown S.J."/>
            <person name="Demuth J.P."/>
            <person name="Drury D.W."/>
            <person name="Du Y.Z."/>
            <person name="Fujiwara H."/>
            <person name="Lorenzen M."/>
            <person name="Maselli V."/>
            <person name="Osanai M."/>
            <person name="Park Y."/>
            <person name="Robertson H.M."/>
            <person name="Tu Z."/>
            <person name="Wang J.J."/>
            <person name="Wang S."/>
            <person name="Richards S."/>
            <person name="Song H."/>
            <person name="Zhang L."/>
            <person name="Sodergren E."/>
            <person name="Werner D."/>
            <person name="Stanke M."/>
            <person name="Morgenstern B."/>
            <person name="Solovyev V."/>
            <person name="Kosarev P."/>
            <person name="Brown G."/>
            <person name="Chen H.C."/>
            <person name="Ermolaeva O."/>
            <person name="Hlavina W."/>
            <person name="Kapustin Y."/>
            <person name="Kiryutin B."/>
            <person name="Kitts P."/>
            <person name="Maglott D."/>
            <person name="Pruitt K."/>
            <person name="Sapojnikov V."/>
            <person name="Souvorov A."/>
            <person name="Mackey A.J."/>
            <person name="Waterhouse R.M."/>
            <person name="Wyder S."/>
            <person name="Zdobnov E.M."/>
            <person name="Zdobnov E.M."/>
            <person name="Wyder S."/>
            <person name="Kriventseva E.V."/>
            <person name="Kadowaki T."/>
            <person name="Bork P."/>
            <person name="Aranda M."/>
            <person name="Bao R."/>
            <person name="Beermann A."/>
            <person name="Berns N."/>
            <person name="Bolognesi R."/>
            <person name="Bonneton F."/>
            <person name="Bopp D."/>
            <person name="Brown S.J."/>
            <person name="Bucher G."/>
            <person name="Butts T."/>
            <person name="Chaumot A."/>
            <person name="Denell R.E."/>
            <person name="Ferrier D.E."/>
            <person name="Friedrich M."/>
            <person name="Gordon C.M."/>
            <person name="Jindra M."/>
            <person name="Klingler M."/>
            <person name="Lan Q."/>
            <person name="Lattorff H.M."/>
            <person name="Laudet V."/>
            <person name="von Levetsow C."/>
            <person name="Liu Z."/>
            <person name="Lutz R."/>
            <person name="Lynch J.A."/>
            <person name="da Fonseca R.N."/>
            <person name="Posnien N."/>
            <person name="Reuter R."/>
            <person name="Roth S."/>
            <person name="Savard J."/>
            <person name="Schinko J.B."/>
            <person name="Schmitt C."/>
            <person name="Schoppmeier M."/>
            <person name="Schroder R."/>
            <person name="Shippy T.D."/>
            <person name="Simonnet F."/>
            <person name="Marques-Souza H."/>
            <person name="Tautz D."/>
            <person name="Tomoyasu Y."/>
            <person name="Trauner J."/>
            <person name="Van der Zee M."/>
            <person name="Vervoort M."/>
            <person name="Wittkopp N."/>
            <person name="Wimmer E.A."/>
            <person name="Yang X."/>
            <person name="Jones A.K."/>
            <person name="Sattelle D.B."/>
            <person name="Ebert P.R."/>
            <person name="Nelson D."/>
            <person name="Scott J.G."/>
            <person name="Beeman R.W."/>
            <person name="Muthukrishnan S."/>
            <person name="Kramer K.J."/>
            <person name="Arakane Y."/>
            <person name="Beeman R.W."/>
            <person name="Zhu Q."/>
            <person name="Hogenkamp D."/>
            <person name="Dixit R."/>
            <person name="Oppert B."/>
            <person name="Jiang H."/>
            <person name="Zou Z."/>
            <person name="Marshall J."/>
            <person name="Elpidina E."/>
            <person name="Vinokurov K."/>
            <person name="Oppert C."/>
            <person name="Zou Z."/>
            <person name="Evans J."/>
            <person name="Lu Z."/>
            <person name="Zhao P."/>
            <person name="Sumathipala N."/>
            <person name="Altincicek B."/>
            <person name="Vilcinskas A."/>
            <person name="Williams M."/>
            <person name="Hultmark D."/>
            <person name="Hetru C."/>
            <person name="Jiang H."/>
            <person name="Grimmelikhuijzen C.J."/>
            <person name="Hauser F."/>
            <person name="Cazzamali G."/>
            <person name="Williamson M."/>
            <person name="Park Y."/>
            <person name="Li B."/>
            <person name="Tanaka Y."/>
            <person name="Predel R."/>
            <person name="Neupert S."/>
            <person name="Schachtner J."/>
            <person name="Verleyen P."/>
            <person name="Raible F."/>
            <person name="Bork P."/>
            <person name="Friedrich M."/>
            <person name="Walden K.K."/>
            <person name="Robertson H.M."/>
            <person name="Angeli S."/>
            <person name="Foret S."/>
            <person name="Bucher G."/>
            <person name="Schuetz S."/>
            <person name="Maleszka R."/>
            <person name="Wimmer E.A."/>
            <person name="Beeman R.W."/>
            <person name="Lorenzen M."/>
            <person name="Tomoyasu Y."/>
            <person name="Miller S.C."/>
            <person name="Grossmann D."/>
            <person name="Bucher G."/>
        </authorList>
    </citation>
    <scope>NUCLEOTIDE SEQUENCE [LARGE SCALE GENOMIC DNA]</scope>
    <source>
        <strain evidence="6 7">Georgia GA2</strain>
    </source>
</reference>
<dbReference type="Pfam" id="PF07989">
    <property type="entry name" value="Cnn_1N"/>
    <property type="match status" value="1"/>
</dbReference>
<sequence>MAKEYIKAVIENTIMEEKCELEASESCDDVETEGASESNSMGLRSPGGPLRGRSVKEFEEQLSNLKKENFNLKLRIYFLEERMGVNFNLDKENVVKKNVELMVEVESLRKEVQEKHDLLCQAVKAMELEDEEHKKLVTEKEEMLTECQQEIEDLKTQLLDAKAESEILSARTQSGASDHYASQAFSLPDTPSALKELQDKIKSLEEELQNEKGNSAAIQIILDQNDTKIKSLSSQLDEATKKLEYRVHELEDMSFQLEEARAKCQGLHKKLEEKSQIVSELSSENDEFRKRQNLFSADLEKERKRYEKLRASSEQKIADLQSKLEASLAELKKSQDLVVSKSPGRRLGYTDADSFSVQKPATSPGSPSKDTNLLPTLPSPVVTPTSSPSPSVSFPFDHNLDLKQIIEQLKTERDAQHQKIVKLKAEQMKACKIIKSMIDSKNKTDSEITTLKQQNEELARELEEVAAKGDRRQPESLSNENSMDEQSGELIEHYKALTDELDEKNRILTATLKEKDNQMKKLQQQYEDIVKKIKEKEEHIVDLEFDLLTVSQEKLKEKEEEIERLNGIIVQRNSDLQGLVNKELWEKNREIEKLQKKQASEIEKLRNDLTTKEKQLSLIKEKISELGIEIDIQNGGISVENNLQNELEKSEKLRLEANEVCAVLSRRLEELAVFLDSLLKQKSVLGFLGNKENKRIRHIIDQSLDLSRTFTMSMIINPDKSLLQLTNISSLLNDTNQSEASLLPANMSLTYKSHLYKKDEEDNAQIIQTLRQQIINLKYELQLRDVELNKMSVCDNFTEISSEKDDEGLNKSNLNTTSTTLKYKSENQSESEAWSEPDRSVSRARIGLMDGSLKSNSSKKSANTSTDSTEDEEDRSSRASKKSVLNESRTTILELHRQVCELSQKLNEKESAYCDVLKNNSKLKQELDNLEIKLNDTELKLAQTLQDKIECDRKVQALEEEFRNMNEKDKKLEDKINEIELEKVEALKVAKVAEEAFEVAKNEINTLEAKLREKQDEMNELEEELRNEYQNQLKEKVKVLEEESLKKINEMQSGAEQEIKNLRNTIQQLQVEYQLNYVKKCEVEEALEEIERLKSEVDSLEERLEEMTGVEESTNKRFSDYEERINGLRSDLDNATLQYSEAVLDKTKIANEKALLEQELNRSVLKEIDTKKRLDEVENELQELRQAHQRQVSLLQVQKSKLEVRVSELESSNAELHNRLVKIQAGCGDNVASLSGSPNFVNQIVSFRRQHSDNSGYLSEEQFVMDDGRGTRSFSRLVSNQNFEIERHEANSSPDLGIESDHGRFSSLETHLNVQRPLLQTLELTESMNNLLDVESNHDQDDNCDNVHCCQKTLEMAHENSDLKRKLLRTRRALEETVTQLTLANQRKKQVEKTICKQIHKTSQVLRKAKANLDSGSETDAYKK</sequence>
<dbReference type="GO" id="GO:0090266">
    <property type="term" value="P:regulation of mitotic cell cycle spindle assembly checkpoint"/>
    <property type="evidence" value="ECO:0000318"/>
    <property type="project" value="GO_Central"/>
</dbReference>
<dbReference type="InterPro" id="IPR042791">
    <property type="entry name" value="CDK5RAP2"/>
</dbReference>
<dbReference type="PANTHER" id="PTHR46930">
    <property type="entry name" value="CDK5 REGULATORY SUBUNIT-ASSOCIATED PROTEIN 2"/>
    <property type="match status" value="1"/>
</dbReference>
<feature type="coiled-coil region" evidence="3">
    <location>
        <begin position="137"/>
        <end position="337"/>
    </location>
</feature>
<dbReference type="GO" id="GO:0097431">
    <property type="term" value="C:mitotic spindle pole"/>
    <property type="evidence" value="ECO:0000318"/>
    <property type="project" value="GO_Central"/>
</dbReference>
<dbReference type="PhylomeDB" id="D6WDS7"/>
<dbReference type="GO" id="GO:0043015">
    <property type="term" value="F:gamma-tubulin binding"/>
    <property type="evidence" value="ECO:0000318"/>
    <property type="project" value="GO_Central"/>
</dbReference>
<dbReference type="Proteomes" id="UP000007266">
    <property type="component" value="Linkage group 3"/>
</dbReference>
<evidence type="ECO:0000313" key="7">
    <source>
        <dbReference type="Proteomes" id="UP000007266"/>
    </source>
</evidence>
<dbReference type="InParanoid" id="D6WDS7"/>
<comment type="subcellular location">
    <subcellularLocation>
        <location evidence="1">Cytoplasm</location>
    </subcellularLocation>
</comment>
<dbReference type="eggNOG" id="ENOG502QTI7">
    <property type="taxonomic scope" value="Eukaryota"/>
</dbReference>
<feature type="domain" description="Centrosomin N-terminal motif 1" evidence="5">
    <location>
        <begin position="54"/>
        <end position="127"/>
    </location>
</feature>
<feature type="region of interest" description="Disordered" evidence="4">
    <location>
        <begin position="26"/>
        <end position="50"/>
    </location>
</feature>
<feature type="region of interest" description="Disordered" evidence="4">
    <location>
        <begin position="342"/>
        <end position="393"/>
    </location>
</feature>
<dbReference type="GO" id="GO:0000242">
    <property type="term" value="C:pericentriolar material"/>
    <property type="evidence" value="ECO:0000318"/>
    <property type="project" value="GO_Central"/>
</dbReference>
<feature type="compositionally biased region" description="Low complexity" evidence="4">
    <location>
        <begin position="373"/>
        <end position="393"/>
    </location>
</feature>
<keyword evidence="3" id="KW-0175">Coiled coil</keyword>
<dbReference type="GO" id="GO:0001578">
    <property type="term" value="P:microtubule bundle formation"/>
    <property type="evidence" value="ECO:0000318"/>
    <property type="project" value="GO_Central"/>
</dbReference>
<organism evidence="6 7">
    <name type="scientific">Tribolium castaneum</name>
    <name type="common">Red flour beetle</name>
    <dbReference type="NCBI Taxonomy" id="7070"/>
    <lineage>
        <taxon>Eukaryota</taxon>
        <taxon>Metazoa</taxon>
        <taxon>Ecdysozoa</taxon>
        <taxon>Arthropoda</taxon>
        <taxon>Hexapoda</taxon>
        <taxon>Insecta</taxon>
        <taxon>Pterygota</taxon>
        <taxon>Neoptera</taxon>
        <taxon>Endopterygota</taxon>
        <taxon>Coleoptera</taxon>
        <taxon>Polyphaga</taxon>
        <taxon>Cucujiformia</taxon>
        <taxon>Tenebrionidae</taxon>
        <taxon>Tenebrionidae incertae sedis</taxon>
        <taxon>Tribolium</taxon>
    </lineage>
</organism>
<dbReference type="Gene3D" id="1.10.287.1490">
    <property type="match status" value="1"/>
</dbReference>
<dbReference type="InterPro" id="IPR012943">
    <property type="entry name" value="Cnn_1N"/>
</dbReference>
<accession>D6WDS7</accession>
<dbReference type="OrthoDB" id="10255000at2759"/>
<feature type="coiled-coil region" evidence="3">
    <location>
        <begin position="920"/>
        <end position="1138"/>
    </location>
</feature>
<feature type="compositionally biased region" description="Polar residues" evidence="4">
    <location>
        <begin position="353"/>
        <end position="371"/>
    </location>
</feature>
<dbReference type="GO" id="GO:0007099">
    <property type="term" value="P:centriole replication"/>
    <property type="evidence" value="ECO:0000318"/>
    <property type="project" value="GO_Central"/>
</dbReference>
<evidence type="ECO:0000256" key="2">
    <source>
        <dbReference type="ARBA" id="ARBA00022490"/>
    </source>
</evidence>
<dbReference type="GO" id="GO:0000132">
    <property type="term" value="P:establishment of mitotic spindle orientation"/>
    <property type="evidence" value="ECO:0000318"/>
    <property type="project" value="GO_Central"/>
</dbReference>
<dbReference type="STRING" id="7070.D6WDS7"/>
<gene>
    <name evidence="6" type="primary">AUGUSTUS-3.0.2_02719</name>
    <name evidence="6" type="ORF">TcasGA2_TC002719</name>
</gene>
<evidence type="ECO:0000256" key="1">
    <source>
        <dbReference type="ARBA" id="ARBA00004496"/>
    </source>
</evidence>
<dbReference type="EMBL" id="KQ971322">
    <property type="protein sequence ID" value="EFA01271.1"/>
    <property type="molecule type" value="Genomic_DNA"/>
</dbReference>
<proteinExistence type="predicted"/>
<dbReference type="GO" id="GO:0046600">
    <property type="term" value="P:negative regulation of centriole replication"/>
    <property type="evidence" value="ECO:0000318"/>
    <property type="project" value="GO_Central"/>
</dbReference>
<dbReference type="GO" id="GO:0008017">
    <property type="term" value="F:microtubule binding"/>
    <property type="evidence" value="ECO:0000318"/>
    <property type="project" value="GO_Central"/>
</dbReference>
<dbReference type="FunCoup" id="D6WDS7">
    <property type="interactions" value="68"/>
</dbReference>
<dbReference type="GO" id="GO:0005737">
    <property type="term" value="C:cytoplasm"/>
    <property type="evidence" value="ECO:0007669"/>
    <property type="project" value="UniProtKB-SubCell"/>
</dbReference>
<evidence type="ECO:0000259" key="5">
    <source>
        <dbReference type="Pfam" id="PF07989"/>
    </source>
</evidence>
<feature type="compositionally biased region" description="Low complexity" evidence="4">
    <location>
        <begin position="852"/>
        <end position="867"/>
    </location>
</feature>
<dbReference type="KEGG" id="tca:660470"/>
<evidence type="ECO:0000313" key="6">
    <source>
        <dbReference type="EMBL" id="EFA01271.1"/>
    </source>
</evidence>
<evidence type="ECO:0000256" key="4">
    <source>
        <dbReference type="SAM" id="MobiDB-lite"/>
    </source>
</evidence>
<keyword evidence="2" id="KW-0963">Cytoplasm</keyword>
<protein>
    <submittedName>
        <fullName evidence="6">Centrosomin</fullName>
    </submittedName>
</protein>
<reference evidence="6 7" key="2">
    <citation type="journal article" date="2010" name="Nucleic Acids Res.">
        <title>BeetleBase in 2010: revisions to provide comprehensive genomic information for Tribolium castaneum.</title>
        <authorList>
            <person name="Kim H.S."/>
            <person name="Murphy T."/>
            <person name="Xia J."/>
            <person name="Caragea D."/>
            <person name="Park Y."/>
            <person name="Beeman R.W."/>
            <person name="Lorenzen M.D."/>
            <person name="Butcher S."/>
            <person name="Manak J.R."/>
            <person name="Brown S.J."/>
        </authorList>
    </citation>
    <scope>GENOME REANNOTATION</scope>
    <source>
        <strain evidence="6 7">Georgia GA2</strain>
    </source>
</reference>
<feature type="region of interest" description="Disordered" evidence="4">
    <location>
        <begin position="820"/>
        <end position="886"/>
    </location>
</feature>
<feature type="coiled-coil region" evidence="3">
    <location>
        <begin position="55"/>
        <end position="111"/>
    </location>
</feature>